<dbReference type="InterPro" id="IPR007867">
    <property type="entry name" value="GMC_OxRtase_C"/>
</dbReference>
<keyword evidence="3" id="KW-0285">Flavoprotein</keyword>
<reference evidence="8 9" key="1">
    <citation type="submission" date="2020-10" db="EMBL/GenBank/DDBJ databases">
        <title>Genome sequences of Pseudomonas isolates.</title>
        <authorList>
            <person name="Wessels L."/>
            <person name="Reich F."/>
            <person name="Hammerl J."/>
        </authorList>
    </citation>
    <scope>NUCLEOTIDE SEQUENCE [LARGE SCALE GENOMIC DNA]</scope>
    <source>
        <strain evidence="8 9">20-MO00628-0</strain>
    </source>
</reference>
<evidence type="ECO:0000313" key="9">
    <source>
        <dbReference type="Proteomes" id="UP000639294"/>
    </source>
</evidence>
<keyword evidence="9" id="KW-1185">Reference proteome</keyword>
<comment type="cofactor">
    <cofactor evidence="1">
        <name>FAD</name>
        <dbReference type="ChEBI" id="CHEBI:57692"/>
    </cofactor>
</comment>
<organism evidence="8 9">
    <name type="scientific">Pseudomonas pudica</name>
    <dbReference type="NCBI Taxonomy" id="272772"/>
    <lineage>
        <taxon>Bacteria</taxon>
        <taxon>Pseudomonadati</taxon>
        <taxon>Pseudomonadota</taxon>
        <taxon>Gammaproteobacteria</taxon>
        <taxon>Pseudomonadales</taxon>
        <taxon>Pseudomonadaceae</taxon>
        <taxon>Pseudomonas</taxon>
    </lineage>
</organism>
<proteinExistence type="inferred from homology"/>
<accession>A0ABS0FUF7</accession>
<dbReference type="Gene3D" id="3.30.410.40">
    <property type="match status" value="2"/>
</dbReference>
<dbReference type="EMBL" id="JADLJS010000001">
    <property type="protein sequence ID" value="MBF8644010.1"/>
    <property type="molecule type" value="Genomic_DNA"/>
</dbReference>
<comment type="caution">
    <text evidence="8">The sequence shown here is derived from an EMBL/GenBank/DDBJ whole genome shotgun (WGS) entry which is preliminary data.</text>
</comment>
<evidence type="ECO:0000259" key="7">
    <source>
        <dbReference type="Pfam" id="PF05199"/>
    </source>
</evidence>
<dbReference type="SUPFAM" id="SSF51905">
    <property type="entry name" value="FAD/NAD(P)-binding domain"/>
    <property type="match status" value="1"/>
</dbReference>
<evidence type="ECO:0000256" key="2">
    <source>
        <dbReference type="ARBA" id="ARBA00010790"/>
    </source>
</evidence>
<sequence>MAKKYLIIGGGTAGAVLAARLSESPSAHVVLLEAGCDTAPDATPADIADAFPAASLNLSYFWNQLKARRKVNGVEFPYAQAKVMGGGSSINGMWTLRGLPSDFSRWVEQGADGWGWEDVRPYFEKAEGDVDRTTANPGPFKIRRPSEAELPGFVKAARNALTVGRSTPTVEDINATPGSGFFPMPYAAVGGKRSSTPSCYLTNEARSRKNLEIIDNAVVHTISVTGKRATGVVYKRQGKLLELSADEVIVSAGGIHSPAILLRSGIGDSSDLKTLGIKTHMHLPAVGKHLQNHPYLQIAFTMPRAARQSTLLRSFASAGVRHSSGLAEATEGDLFLAMLGRVSARSFGTAVGMFSAALYAPTSRGSVQLASPDPEVPPKVEFNFLKDPLDAKRMILAARYAESIFADPAFEGFYNDAFIMPPVMAANQFNREGIQGWLMNIGANALLNGPVAFSKRVLSKRLNPGRWIASPSRRQPLTDEEILNAIAPMGHPIGSCKMGRADDPEAVVDSHCRVIGMEGLRVIDASIMPVITSANTNLTTIMIAEKASDMILQESDHVVA</sequence>
<keyword evidence="4" id="KW-0274">FAD</keyword>
<feature type="domain" description="Glucose-methanol-choline oxidoreductase C-terminal" evidence="7">
    <location>
        <begin position="361"/>
        <end position="544"/>
    </location>
</feature>
<name>A0ABS0FUF7_9PSED</name>
<dbReference type="SUPFAM" id="SSF54373">
    <property type="entry name" value="FAD-linked reductases, C-terminal domain"/>
    <property type="match status" value="1"/>
</dbReference>
<evidence type="ECO:0000256" key="5">
    <source>
        <dbReference type="ARBA" id="ARBA00023002"/>
    </source>
</evidence>
<evidence type="ECO:0000256" key="3">
    <source>
        <dbReference type="ARBA" id="ARBA00022630"/>
    </source>
</evidence>
<gene>
    <name evidence="8" type="ORF">IRZ77_00350</name>
</gene>
<keyword evidence="5" id="KW-0560">Oxidoreductase</keyword>
<evidence type="ECO:0000256" key="1">
    <source>
        <dbReference type="ARBA" id="ARBA00001974"/>
    </source>
</evidence>
<evidence type="ECO:0000259" key="6">
    <source>
        <dbReference type="Pfam" id="PF00732"/>
    </source>
</evidence>
<dbReference type="PANTHER" id="PTHR11552:SF147">
    <property type="entry name" value="CHOLINE DEHYDROGENASE, MITOCHONDRIAL"/>
    <property type="match status" value="1"/>
</dbReference>
<feature type="domain" description="Glucose-methanol-choline oxidoreductase N-terminal" evidence="6">
    <location>
        <begin position="4"/>
        <end position="294"/>
    </location>
</feature>
<evidence type="ECO:0000313" key="8">
    <source>
        <dbReference type="EMBL" id="MBF8644010.1"/>
    </source>
</evidence>
<dbReference type="Gene3D" id="3.50.50.60">
    <property type="entry name" value="FAD/NAD(P)-binding domain"/>
    <property type="match status" value="2"/>
</dbReference>
<dbReference type="Pfam" id="PF05199">
    <property type="entry name" value="GMC_oxred_C"/>
    <property type="match status" value="1"/>
</dbReference>
<dbReference type="PANTHER" id="PTHR11552">
    <property type="entry name" value="GLUCOSE-METHANOL-CHOLINE GMC OXIDOREDUCTASE"/>
    <property type="match status" value="1"/>
</dbReference>
<evidence type="ECO:0000256" key="4">
    <source>
        <dbReference type="ARBA" id="ARBA00022827"/>
    </source>
</evidence>
<dbReference type="Pfam" id="PF00732">
    <property type="entry name" value="GMC_oxred_N"/>
    <property type="match status" value="1"/>
</dbReference>
<dbReference type="InterPro" id="IPR000172">
    <property type="entry name" value="GMC_OxRdtase_N"/>
</dbReference>
<dbReference type="InterPro" id="IPR036188">
    <property type="entry name" value="FAD/NAD-bd_sf"/>
</dbReference>
<comment type="similarity">
    <text evidence="2">Belongs to the GMC oxidoreductase family.</text>
</comment>
<protein>
    <submittedName>
        <fullName evidence="8">GMC family oxidoreductase N-terminal domain-containing protein</fullName>
    </submittedName>
</protein>
<dbReference type="Proteomes" id="UP000639294">
    <property type="component" value="Unassembled WGS sequence"/>
</dbReference>
<dbReference type="InterPro" id="IPR012132">
    <property type="entry name" value="GMC_OxRdtase"/>
</dbReference>
<dbReference type="RefSeq" id="WP_196172547.1">
    <property type="nucleotide sequence ID" value="NZ_JADLJR010000001.1"/>
</dbReference>
<dbReference type="PIRSF" id="PIRSF000137">
    <property type="entry name" value="Alcohol_oxidase"/>
    <property type="match status" value="1"/>
</dbReference>